<keyword evidence="1 3" id="KW-0853">WD repeat</keyword>
<dbReference type="EMBL" id="QZWG01000015">
    <property type="protein sequence ID" value="RZB65327.1"/>
    <property type="molecule type" value="Genomic_DNA"/>
</dbReference>
<feature type="compositionally biased region" description="Acidic residues" evidence="4">
    <location>
        <begin position="244"/>
        <end position="255"/>
    </location>
</feature>
<dbReference type="SUPFAM" id="SSF117289">
    <property type="entry name" value="Nucleoporin domain"/>
    <property type="match status" value="1"/>
</dbReference>
<dbReference type="FunFam" id="2.130.10.10:FF:000688">
    <property type="entry name" value="Periodic tryptophan protein 2"/>
    <property type="match status" value="1"/>
</dbReference>
<dbReference type="PROSITE" id="PS00678">
    <property type="entry name" value="WD_REPEATS_1"/>
    <property type="match status" value="2"/>
</dbReference>
<comment type="caution">
    <text evidence="5">The sequence shown here is derived from an EMBL/GenBank/DDBJ whole genome shotgun (WGS) entry which is preliminary data.</text>
</comment>
<dbReference type="SUPFAM" id="SSF50978">
    <property type="entry name" value="WD40 repeat-like"/>
    <property type="match status" value="1"/>
</dbReference>
<dbReference type="InterPro" id="IPR001680">
    <property type="entry name" value="WD40_rpt"/>
</dbReference>
<reference evidence="5 6" key="1">
    <citation type="submission" date="2018-09" db="EMBL/GenBank/DDBJ databases">
        <title>A high-quality reference genome of wild soybean provides a powerful tool to mine soybean genomes.</title>
        <authorList>
            <person name="Xie M."/>
            <person name="Chung C.Y.L."/>
            <person name="Li M.-W."/>
            <person name="Wong F.-L."/>
            <person name="Chan T.-F."/>
            <person name="Lam H.-M."/>
        </authorList>
    </citation>
    <scope>NUCLEOTIDE SEQUENCE [LARGE SCALE GENOMIC DNA]</scope>
    <source>
        <strain evidence="6">cv. W05</strain>
        <tissue evidence="5">Hypocotyl of etiolated seedlings</tissue>
    </source>
</reference>
<dbReference type="PANTHER" id="PTHR19858">
    <property type="entry name" value="WD40 REPEAT PROTEIN"/>
    <property type="match status" value="1"/>
</dbReference>
<dbReference type="Pfam" id="PF00400">
    <property type="entry name" value="WD40"/>
    <property type="match status" value="5"/>
</dbReference>
<dbReference type="PRINTS" id="PR00320">
    <property type="entry name" value="GPROTEINBRPT"/>
</dbReference>
<dbReference type="InterPro" id="IPR019775">
    <property type="entry name" value="WD40_repeat_CS"/>
</dbReference>
<protein>
    <submittedName>
        <fullName evidence="5">Periodic tryptophan protein 2 isoform C</fullName>
    </submittedName>
</protein>
<dbReference type="GO" id="GO:0000028">
    <property type="term" value="P:ribosomal small subunit assembly"/>
    <property type="evidence" value="ECO:0007669"/>
    <property type="project" value="TreeGrafter"/>
</dbReference>
<gene>
    <name evidence="5" type="ORF">D0Y65_041395</name>
</gene>
<evidence type="ECO:0000313" key="6">
    <source>
        <dbReference type="Proteomes" id="UP000289340"/>
    </source>
</evidence>
<dbReference type="PROSITE" id="PS50294">
    <property type="entry name" value="WD_REPEATS_REGION"/>
    <property type="match status" value="4"/>
</dbReference>
<dbReference type="GO" id="GO:0034388">
    <property type="term" value="C:Pwp2p-containing subcomplex of 90S preribosome"/>
    <property type="evidence" value="ECO:0007669"/>
    <property type="project" value="TreeGrafter"/>
</dbReference>
<feature type="repeat" description="WD" evidence="3">
    <location>
        <begin position="511"/>
        <end position="552"/>
    </location>
</feature>
<evidence type="ECO:0000256" key="2">
    <source>
        <dbReference type="ARBA" id="ARBA00022737"/>
    </source>
</evidence>
<dbReference type="Gene3D" id="2.130.10.10">
    <property type="entry name" value="YVTN repeat-like/Quinoprotein amine dehydrogenase"/>
    <property type="match status" value="3"/>
</dbReference>
<dbReference type="Proteomes" id="UP000289340">
    <property type="component" value="Chromosome 15"/>
</dbReference>
<dbReference type="PROSITE" id="PS50082">
    <property type="entry name" value="WD_REPEATS_2"/>
    <property type="match status" value="4"/>
</dbReference>
<dbReference type="CDD" id="cd00200">
    <property type="entry name" value="WD40"/>
    <property type="match status" value="1"/>
</dbReference>
<keyword evidence="6" id="KW-1185">Reference proteome</keyword>
<evidence type="ECO:0000256" key="4">
    <source>
        <dbReference type="SAM" id="MobiDB-lite"/>
    </source>
</evidence>
<accession>A0A445GVI3</accession>
<feature type="repeat" description="WD" evidence="3">
    <location>
        <begin position="553"/>
        <end position="585"/>
    </location>
</feature>
<feature type="repeat" description="WD" evidence="3">
    <location>
        <begin position="425"/>
        <end position="466"/>
    </location>
</feature>
<feature type="region of interest" description="Disordered" evidence="4">
    <location>
        <begin position="226"/>
        <end position="275"/>
    </location>
</feature>
<dbReference type="PANTHER" id="PTHR19858:SF0">
    <property type="entry name" value="PERIODIC TRYPTOPHAN PROTEIN 2 HOMOLOG"/>
    <property type="match status" value="1"/>
</dbReference>
<evidence type="ECO:0000256" key="3">
    <source>
        <dbReference type="PROSITE-ProRule" id="PRU00221"/>
    </source>
</evidence>
<feature type="repeat" description="WD" evidence="3">
    <location>
        <begin position="383"/>
        <end position="424"/>
    </location>
</feature>
<dbReference type="SUPFAM" id="SSF82171">
    <property type="entry name" value="DPP6 N-terminal domain-like"/>
    <property type="match status" value="1"/>
</dbReference>
<dbReference type="GO" id="GO:0000462">
    <property type="term" value="P:maturation of SSU-rRNA from tricistronic rRNA transcript (SSU-rRNA, 5.8S rRNA, LSU-rRNA)"/>
    <property type="evidence" value="ECO:0007669"/>
    <property type="project" value="TreeGrafter"/>
</dbReference>
<dbReference type="FunFam" id="2.130.10.10:FF:000900">
    <property type="entry name" value="Periodic tryptophan protein 2"/>
    <property type="match status" value="1"/>
</dbReference>
<dbReference type="InterPro" id="IPR020472">
    <property type="entry name" value="WD40_PAC1"/>
</dbReference>
<organism evidence="5 6">
    <name type="scientific">Glycine soja</name>
    <name type="common">Wild soybean</name>
    <dbReference type="NCBI Taxonomy" id="3848"/>
    <lineage>
        <taxon>Eukaryota</taxon>
        <taxon>Viridiplantae</taxon>
        <taxon>Streptophyta</taxon>
        <taxon>Embryophyta</taxon>
        <taxon>Tracheophyta</taxon>
        <taxon>Spermatophyta</taxon>
        <taxon>Magnoliopsida</taxon>
        <taxon>eudicotyledons</taxon>
        <taxon>Gunneridae</taxon>
        <taxon>Pentapetalae</taxon>
        <taxon>rosids</taxon>
        <taxon>fabids</taxon>
        <taxon>Fabales</taxon>
        <taxon>Fabaceae</taxon>
        <taxon>Papilionoideae</taxon>
        <taxon>50 kb inversion clade</taxon>
        <taxon>NPAAA clade</taxon>
        <taxon>indigoferoid/millettioid clade</taxon>
        <taxon>Phaseoleae</taxon>
        <taxon>Glycine</taxon>
        <taxon>Glycine subgen. Soja</taxon>
    </lineage>
</organism>
<evidence type="ECO:0000256" key="1">
    <source>
        <dbReference type="ARBA" id="ARBA00022574"/>
    </source>
</evidence>
<dbReference type="GO" id="GO:0032040">
    <property type="term" value="C:small-subunit processome"/>
    <property type="evidence" value="ECO:0007669"/>
    <property type="project" value="TreeGrafter"/>
</dbReference>
<dbReference type="InterPro" id="IPR015943">
    <property type="entry name" value="WD40/YVTN_repeat-like_dom_sf"/>
</dbReference>
<evidence type="ECO:0000313" key="5">
    <source>
        <dbReference type="EMBL" id="RZB65327.1"/>
    </source>
</evidence>
<dbReference type="AlphaFoldDB" id="A0A445GVI3"/>
<dbReference type="InterPro" id="IPR027145">
    <property type="entry name" value="PWP2"/>
</dbReference>
<name>A0A445GVI3_GLYSO</name>
<keyword evidence="2" id="KW-0677">Repeat</keyword>
<sequence>MNFRFQNLLGAPYRGGNVVISSNTVLLSPVGNRVAVTDLLKSETTTLPIQSSSNVTRIAVSADATFLLAVDDRNRCLFINLRRRALLHRITFKHRVTAAKFSPEGSLIAVAAGKLVQIWRSPAFRREYFPFELVRTFADFDAKVTSLDWSPDSKYLVAGSKDLTARILCLKKLNTGGVKKRPFLLLGHRDSVAGSFFGVNSKTNRVCKAYTVTRDCYLFSWGFTSDDDSGEGSEPPSPGTPERDVEENLEDSENDGVEKRKKISENGGVKKRKKTDIEDGDEGYLSRGKWELLRKDGFMQGSAKVTACDYHRGLDMVVVGFSNGVFGLYQMPDFVCIHLLSISREKITTAVFNELGNWLTFGCAKLGQLLVWEWRSESYILKQQGHYFDVNCVAYSPDSQLLATGADDNKVKVWTLSSGFCFVTFSEHTNAITALHFIPSNNVLLSASLDGTIRAWDLLRYRNFKTFTTPSPRQFVSLTADISGEVICAGTSDSFEVFVWSMKTGRLMDVLSGHEAPVHGLVFSPTNTVLASSSYDKTVRLWNVFDGKGAVETFPHTHDVLTVVYRPDGRQLACSTLDGQIHFWDPIDGLLMYTIEGSRDIAGGRLMTDRRSAANSTSGKFFTTLCYSADGSYILAGGSSRYICMYDVTDQVLLRRFQITHNLSLDGVLDIFNSKNMTEAGPLDLIDDDNSDIEEGVDKQTRGKLGLDLPGSMPNRGRPIIQTKSLRIAPTGRNFVAATTEGVLVYSVDESFIFDPTDLDINVTPEVFYLLERTRALYTSKNIRLL</sequence>
<dbReference type="SMART" id="SM00320">
    <property type="entry name" value="WD40"/>
    <property type="match status" value="9"/>
</dbReference>
<proteinExistence type="predicted"/>
<dbReference type="InterPro" id="IPR036322">
    <property type="entry name" value="WD40_repeat_dom_sf"/>
</dbReference>